<feature type="compositionally biased region" description="Polar residues" evidence="1">
    <location>
        <begin position="142"/>
        <end position="155"/>
    </location>
</feature>
<proteinExistence type="predicted"/>
<dbReference type="EMBL" id="JACCBY010000003">
    <property type="protein sequence ID" value="NYD90566.1"/>
    <property type="molecule type" value="Genomic_DNA"/>
</dbReference>
<protein>
    <submittedName>
        <fullName evidence="2">Uncharacterized protein</fullName>
    </submittedName>
</protein>
<feature type="region of interest" description="Disordered" evidence="1">
    <location>
        <begin position="111"/>
        <end position="165"/>
    </location>
</feature>
<comment type="caution">
    <text evidence="2">The sequence shown here is derived from an EMBL/GenBank/DDBJ whole genome shotgun (WGS) entry which is preliminary data.</text>
</comment>
<evidence type="ECO:0000313" key="2">
    <source>
        <dbReference type="EMBL" id="NYD90566.1"/>
    </source>
</evidence>
<organism evidence="2 3">
    <name type="scientific">Sphingomonas melonis</name>
    <dbReference type="NCBI Taxonomy" id="152682"/>
    <lineage>
        <taxon>Bacteria</taxon>
        <taxon>Pseudomonadati</taxon>
        <taxon>Pseudomonadota</taxon>
        <taxon>Alphaproteobacteria</taxon>
        <taxon>Sphingomonadales</taxon>
        <taxon>Sphingomonadaceae</taxon>
        <taxon>Sphingomonas</taxon>
    </lineage>
</organism>
<name>A0A7Y9FNI2_9SPHN</name>
<reference evidence="2 3" key="2">
    <citation type="submission" date="2020-08" db="EMBL/GenBank/DDBJ databases">
        <title>The Agave Microbiome: Exploring the role of microbial communities in plant adaptations to desert environments.</title>
        <authorList>
            <person name="Partida-Martinez L.P."/>
        </authorList>
    </citation>
    <scope>NUCLEOTIDE SEQUENCE [LARGE SCALE GENOMIC DNA]</scope>
    <source>
        <strain evidence="2 3">AS2.3</strain>
    </source>
</reference>
<evidence type="ECO:0000256" key="1">
    <source>
        <dbReference type="SAM" id="MobiDB-lite"/>
    </source>
</evidence>
<gene>
    <name evidence="2" type="ORF">HD841_002363</name>
</gene>
<sequence length="226" mass="23917">MRAKPRSREGTVLVRAEARRRGGVAPAGTGALIREGRVTGPWLARAHARPTPIVIPTAPVAIPTSRIAITTARFAAPTSPIAITTARFAAPTSPIALTTARFAAPTSPIVIPTKVGTRGHDAARETRNGSNGHAAPARLWPSPSQRGETQITQTKPRARPQAEPQPWVPAFAGMTKEAGVHPAHHQRDTSAPPRLRANQNPLLPTLRLRANPAALATHAGRKADHV</sequence>
<dbReference type="AlphaFoldDB" id="A0A7Y9FNI2"/>
<accession>A0A7Y9FNI2</accession>
<reference evidence="2 3" key="1">
    <citation type="submission" date="2020-07" db="EMBL/GenBank/DDBJ databases">
        <authorList>
            <person name="Partida-Martinez L."/>
            <person name="Huntemann M."/>
            <person name="Clum A."/>
            <person name="Wang J."/>
            <person name="Palaniappan K."/>
            <person name="Ritter S."/>
            <person name="Chen I.-M."/>
            <person name="Stamatis D."/>
            <person name="Reddy T."/>
            <person name="O'Malley R."/>
            <person name="Daum C."/>
            <person name="Shapiro N."/>
            <person name="Ivanova N."/>
            <person name="Kyrpides N."/>
            <person name="Woyke T."/>
        </authorList>
    </citation>
    <scope>NUCLEOTIDE SEQUENCE [LARGE SCALE GENOMIC DNA]</scope>
    <source>
        <strain evidence="2 3">AS2.3</strain>
    </source>
</reference>
<keyword evidence="3" id="KW-1185">Reference proteome</keyword>
<feature type="region of interest" description="Disordered" evidence="1">
    <location>
        <begin position="178"/>
        <end position="197"/>
    </location>
</feature>
<dbReference type="Proteomes" id="UP000517753">
    <property type="component" value="Unassembled WGS sequence"/>
</dbReference>
<evidence type="ECO:0000313" key="3">
    <source>
        <dbReference type="Proteomes" id="UP000517753"/>
    </source>
</evidence>
<feature type="compositionally biased region" description="Basic and acidic residues" evidence="1">
    <location>
        <begin position="118"/>
        <end position="127"/>
    </location>
</feature>